<organism evidence="2 3">
    <name type="scientific">Tremella mesenterica</name>
    <name type="common">Jelly fungus</name>
    <dbReference type="NCBI Taxonomy" id="5217"/>
    <lineage>
        <taxon>Eukaryota</taxon>
        <taxon>Fungi</taxon>
        <taxon>Dikarya</taxon>
        <taxon>Basidiomycota</taxon>
        <taxon>Agaricomycotina</taxon>
        <taxon>Tremellomycetes</taxon>
        <taxon>Tremellales</taxon>
        <taxon>Tremellaceae</taxon>
        <taxon>Tremella</taxon>
    </lineage>
</organism>
<evidence type="ECO:0000313" key="2">
    <source>
        <dbReference type="EMBL" id="RXK38931.1"/>
    </source>
</evidence>
<feature type="compositionally biased region" description="Pro residues" evidence="1">
    <location>
        <begin position="7"/>
        <end position="21"/>
    </location>
</feature>
<feature type="compositionally biased region" description="Basic and acidic residues" evidence="1">
    <location>
        <begin position="328"/>
        <end position="339"/>
    </location>
</feature>
<feature type="compositionally biased region" description="Low complexity" evidence="1">
    <location>
        <begin position="79"/>
        <end position="101"/>
    </location>
</feature>
<dbReference type="AlphaFoldDB" id="A0A4Q1BM82"/>
<name>A0A4Q1BM82_TREME</name>
<reference evidence="2 3" key="1">
    <citation type="submission" date="2016-06" db="EMBL/GenBank/DDBJ databases">
        <title>Evolution of pathogenesis and genome organization in the Tremellales.</title>
        <authorList>
            <person name="Cuomo C."/>
            <person name="Litvintseva A."/>
            <person name="Heitman J."/>
            <person name="Chen Y."/>
            <person name="Sun S."/>
            <person name="Springer D."/>
            <person name="Dromer F."/>
            <person name="Young S."/>
            <person name="Zeng Q."/>
            <person name="Chapman S."/>
            <person name="Gujja S."/>
            <person name="Saif S."/>
            <person name="Birren B."/>
        </authorList>
    </citation>
    <scope>NUCLEOTIDE SEQUENCE [LARGE SCALE GENOMIC DNA]</scope>
    <source>
        <strain evidence="2 3">ATCC 28783</strain>
    </source>
</reference>
<dbReference type="EMBL" id="SDIL01000039">
    <property type="protein sequence ID" value="RXK38931.1"/>
    <property type="molecule type" value="Genomic_DNA"/>
</dbReference>
<keyword evidence="3" id="KW-1185">Reference proteome</keyword>
<evidence type="ECO:0000313" key="3">
    <source>
        <dbReference type="Proteomes" id="UP000289152"/>
    </source>
</evidence>
<comment type="caution">
    <text evidence="2">The sequence shown here is derived from an EMBL/GenBank/DDBJ whole genome shotgun (WGS) entry which is preliminary data.</text>
</comment>
<dbReference type="Proteomes" id="UP000289152">
    <property type="component" value="Unassembled WGS sequence"/>
</dbReference>
<proteinExistence type="predicted"/>
<sequence length="371" mass="39553">MSSSSSPSPPPYSPPSPPDLPFHPRHSSTLIPPTPSNTNHSDPPNTIVNPFSPDPSGPALESSAIMHTSHSSTSLPFPTSRSMISSTSTSSSSSQSTAPTTPGFISPRAWRHTPNVPTHFRRRHLSSRAGDEHRWLSEDEGIGGFTQPLAGRRRRRSSTRSPPTHPGQTVDDPGGPTQSISAHQATPHHPAPPAVSQIENSSHKLSPMSDHALNPPREAGPSKITSFPQSRPLRRAVSQELLAAQRGRTGNAGTAENVVEVGMDSPPRIRDLLPRGSIHSQSGSILGDKDRRGSVGTSGGARAQSNEHGVSDSLGMIDINVSQSSEGVSRDEAGNREEMGMLGDVGVTDHVDGDEKKRKDLVESLRKILTW</sequence>
<dbReference type="InParanoid" id="A0A4Q1BM82"/>
<feature type="compositionally biased region" description="Basic and acidic residues" evidence="1">
    <location>
        <begin position="347"/>
        <end position="356"/>
    </location>
</feature>
<feature type="region of interest" description="Disordered" evidence="1">
    <location>
        <begin position="1"/>
        <end position="356"/>
    </location>
</feature>
<gene>
    <name evidence="2" type="ORF">M231_03776</name>
</gene>
<feature type="compositionally biased region" description="Polar residues" evidence="1">
    <location>
        <begin position="65"/>
        <end position="77"/>
    </location>
</feature>
<accession>A0A4Q1BM82</accession>
<protein>
    <submittedName>
        <fullName evidence="2">Uncharacterized protein</fullName>
    </submittedName>
</protein>
<feature type="compositionally biased region" description="Polar residues" evidence="1">
    <location>
        <begin position="27"/>
        <end position="49"/>
    </location>
</feature>
<evidence type="ECO:0000256" key="1">
    <source>
        <dbReference type="SAM" id="MobiDB-lite"/>
    </source>
</evidence>